<dbReference type="AlphaFoldDB" id="A0A1Q9EAS4"/>
<evidence type="ECO:0000313" key="5">
    <source>
        <dbReference type="Proteomes" id="UP000186817"/>
    </source>
</evidence>
<comment type="caution">
    <text evidence="4">The sequence shown here is derived from an EMBL/GenBank/DDBJ whole genome shotgun (WGS) entry which is preliminary data.</text>
</comment>
<keyword evidence="3" id="KW-0812">Transmembrane</keyword>
<dbReference type="Pfam" id="PF18181">
    <property type="entry name" value="SLATT_1"/>
    <property type="match status" value="1"/>
</dbReference>
<evidence type="ECO:0000256" key="3">
    <source>
        <dbReference type="SAM" id="Phobius"/>
    </source>
</evidence>
<feature type="compositionally biased region" description="Basic and acidic residues" evidence="2">
    <location>
        <begin position="811"/>
        <end position="822"/>
    </location>
</feature>
<protein>
    <submittedName>
        <fullName evidence="4">Uncharacterized protein</fullName>
    </submittedName>
</protein>
<feature type="region of interest" description="Disordered" evidence="2">
    <location>
        <begin position="804"/>
        <end position="838"/>
    </location>
</feature>
<organism evidence="4 5">
    <name type="scientific">Symbiodinium microadriaticum</name>
    <name type="common">Dinoflagellate</name>
    <name type="synonym">Zooxanthella microadriatica</name>
    <dbReference type="NCBI Taxonomy" id="2951"/>
    <lineage>
        <taxon>Eukaryota</taxon>
        <taxon>Sar</taxon>
        <taxon>Alveolata</taxon>
        <taxon>Dinophyceae</taxon>
        <taxon>Suessiales</taxon>
        <taxon>Symbiodiniaceae</taxon>
        <taxon>Symbiodinium</taxon>
    </lineage>
</organism>
<keyword evidence="3" id="KW-1133">Transmembrane helix</keyword>
<evidence type="ECO:0000256" key="2">
    <source>
        <dbReference type="SAM" id="MobiDB-lite"/>
    </source>
</evidence>
<dbReference type="EMBL" id="LSRX01000209">
    <property type="protein sequence ID" value="OLQ04502.1"/>
    <property type="molecule type" value="Genomic_DNA"/>
</dbReference>
<feature type="coiled-coil region" evidence="1">
    <location>
        <begin position="105"/>
        <end position="132"/>
    </location>
</feature>
<evidence type="ECO:0000313" key="4">
    <source>
        <dbReference type="EMBL" id="OLQ04502.1"/>
    </source>
</evidence>
<keyword evidence="1" id="KW-0175">Coiled coil</keyword>
<dbReference type="OrthoDB" id="411417at2759"/>
<gene>
    <name evidence="4" type="ORF">AK812_SmicGene12414</name>
</gene>
<reference evidence="4 5" key="1">
    <citation type="submission" date="2016-02" db="EMBL/GenBank/DDBJ databases">
        <title>Genome analysis of coral dinoflagellate symbionts highlights evolutionary adaptations to a symbiotic lifestyle.</title>
        <authorList>
            <person name="Aranda M."/>
            <person name="Li Y."/>
            <person name="Liew Y.J."/>
            <person name="Baumgarten S."/>
            <person name="Simakov O."/>
            <person name="Wilson M."/>
            <person name="Piel J."/>
            <person name="Ashoor H."/>
            <person name="Bougouffa S."/>
            <person name="Bajic V.B."/>
            <person name="Ryu T."/>
            <person name="Ravasi T."/>
            <person name="Bayer T."/>
            <person name="Micklem G."/>
            <person name="Kim H."/>
            <person name="Bhak J."/>
            <person name="Lajeunesse T.C."/>
            <person name="Voolstra C.R."/>
        </authorList>
    </citation>
    <scope>NUCLEOTIDE SEQUENCE [LARGE SCALE GENOMIC DNA]</scope>
    <source>
        <strain evidence="4 5">CCMP2467</strain>
    </source>
</reference>
<keyword evidence="3" id="KW-0472">Membrane</keyword>
<feature type="transmembrane region" description="Helical" evidence="3">
    <location>
        <begin position="696"/>
        <end position="714"/>
    </location>
</feature>
<feature type="transmembrane region" description="Helical" evidence="3">
    <location>
        <begin position="523"/>
        <end position="546"/>
    </location>
</feature>
<evidence type="ECO:0000256" key="1">
    <source>
        <dbReference type="SAM" id="Coils"/>
    </source>
</evidence>
<feature type="transmembrane region" description="Helical" evidence="3">
    <location>
        <begin position="490"/>
        <end position="511"/>
    </location>
</feature>
<dbReference type="InterPro" id="IPR040884">
    <property type="entry name" value="SLATT_1"/>
</dbReference>
<proteinExistence type="predicted"/>
<name>A0A1Q9EAS4_SYMMI</name>
<sequence length="838" mass="93405">MSTEDARNLARAGTGAIPPSVELLKFGRCLHPGVGRLLGYEAQEYVWLDSPPYDREQMWSMFQMWDLQPPSLVINLFGGYCHPQHLLLPADIETMEQLPGVDKVVKDARRVMQLQAQELDKSEEAIDMAELQRTIGTSLFDRLVEDMVALTEACSKTNSWLLFDQSNIGQLYYILEAALARTKFRPVILMFVDSALKEGCKFRDGKHDYQEEAWRKLEENVDVVHQEETLQKLPIVDLPPELFPESTNLWPVPEDMAATEAAKRDTLWRSHYGRWFFRAATHYIFCKGSGNFGDSAVCFDLDWLGPQGSVYSSGAIRSGSMSDMIFSSLDAGRPAILFKHTGLASDLWSHVLDIITELASKRLQNAGRKREREQDFTAGDVIQCLHERLGSQTLQNLKENSWVNTKLFASITTLLRKDWHRLSQSFVVVDAFQDKPDKVLDKISACFASTCGGATRLGEDDLRARSLAEASDLHRQLRFNANRFASRSNLMAVGGVILSLLATMIAAWSAWLDTQMGTDQESFLQWVGDMALILMPALSGLAFTLLSRLRYMSKWGAVYLAAAQVESEIMRFRVQVEDYGSMQLPEEQEHTVLLASKVSSIYGSLAPEFHHDTLHVASTSGNGIDAMFGSCTLEEESRGSAERSPLLEEDDEHLSSAAVFPSSGKTTISVEEYFEERVKTKLQYWQALAPRLSHRVALYEALIVLSSVLGTVLGALDQKLWIPFMVALGAAMNTLMHHEGLQARLSALNASIQDLLHIRHRWSALGVVERRTNFHKEWMVNLAEAAILREASAYTNAAGSSMQSLTAAPAEAKKEPAEKAAKEPLSPAGQKASNSDAS</sequence>
<accession>A0A1Q9EAS4</accession>
<dbReference type="Proteomes" id="UP000186817">
    <property type="component" value="Unassembled WGS sequence"/>
</dbReference>
<keyword evidence="5" id="KW-1185">Reference proteome</keyword>